<dbReference type="Pfam" id="PF24305">
    <property type="entry name" value="P8"/>
    <property type="match status" value="1"/>
</dbReference>
<comment type="caution">
    <text evidence="1">The sequence shown here is derived from an EMBL/GenBank/DDBJ whole genome shotgun (WGS) entry which is preliminary data.</text>
</comment>
<keyword evidence="2" id="KW-1185">Reference proteome</keyword>
<dbReference type="AlphaFoldDB" id="A0A0R1KYD9"/>
<reference evidence="1 2" key="1">
    <citation type="journal article" date="2015" name="Genome Announc.">
        <title>Expanding the biotechnology potential of lactobacilli through comparative genomics of 213 strains and associated genera.</title>
        <authorList>
            <person name="Sun Z."/>
            <person name="Harris H.M."/>
            <person name="McCann A."/>
            <person name="Guo C."/>
            <person name="Argimon S."/>
            <person name="Zhang W."/>
            <person name="Yang X."/>
            <person name="Jeffery I.B."/>
            <person name="Cooney J.C."/>
            <person name="Kagawa T.F."/>
            <person name="Liu W."/>
            <person name="Song Y."/>
            <person name="Salvetti E."/>
            <person name="Wrobel A."/>
            <person name="Rasinkangas P."/>
            <person name="Parkhill J."/>
            <person name="Rea M.C."/>
            <person name="O'Sullivan O."/>
            <person name="Ritari J."/>
            <person name="Douillard F.P."/>
            <person name="Paul Ross R."/>
            <person name="Yang R."/>
            <person name="Briner A.E."/>
            <person name="Felis G.E."/>
            <person name="de Vos W.M."/>
            <person name="Barrangou R."/>
            <person name="Klaenhammer T.R."/>
            <person name="Caufield P.W."/>
            <person name="Cui Y."/>
            <person name="Zhang H."/>
            <person name="O'Toole P.W."/>
        </authorList>
    </citation>
    <scope>NUCLEOTIDE SEQUENCE [LARGE SCALE GENOMIC DNA]</scope>
    <source>
        <strain evidence="1 2">DSM 19904</strain>
    </source>
</reference>
<accession>A0A0R1KYD9</accession>
<sequence>MAEEPGAESPLLNKMMSEAFDWSDQKLPVRDAIWDYYMEKNDHDTLKTEKDVEPYMNMSTDDLKSKAEALLKK</sequence>
<gene>
    <name evidence="1" type="ORF">FD17_GL002284</name>
</gene>
<dbReference type="EMBL" id="AZEA01000006">
    <property type="protein sequence ID" value="KRK88814.1"/>
    <property type="molecule type" value="Genomic_DNA"/>
</dbReference>
<dbReference type="InterPro" id="IPR056216">
    <property type="entry name" value="P8-like"/>
</dbReference>
<evidence type="ECO:0000313" key="1">
    <source>
        <dbReference type="EMBL" id="KRK88814.1"/>
    </source>
</evidence>
<name>A0A0R1KYD9_9LACO</name>
<protein>
    <submittedName>
        <fullName evidence="1">Uncharacterized protein</fullName>
    </submittedName>
</protein>
<dbReference type="Proteomes" id="UP000051581">
    <property type="component" value="Unassembled WGS sequence"/>
</dbReference>
<dbReference type="GeneID" id="72460773"/>
<dbReference type="RefSeq" id="WP_013728841.1">
    <property type="nucleotide sequence ID" value="NZ_AZEA01000006.1"/>
</dbReference>
<dbReference type="PATRIC" id="fig|1423808.3.peg.2318"/>
<organism evidence="1 2">
    <name type="scientific">Lentilactobacillus sunkii DSM 19904</name>
    <dbReference type="NCBI Taxonomy" id="1423808"/>
    <lineage>
        <taxon>Bacteria</taxon>
        <taxon>Bacillati</taxon>
        <taxon>Bacillota</taxon>
        <taxon>Bacilli</taxon>
        <taxon>Lactobacillales</taxon>
        <taxon>Lactobacillaceae</taxon>
        <taxon>Lentilactobacillus</taxon>
    </lineage>
</organism>
<dbReference type="OrthoDB" id="2301549at2"/>
<proteinExistence type="predicted"/>
<evidence type="ECO:0000313" key="2">
    <source>
        <dbReference type="Proteomes" id="UP000051581"/>
    </source>
</evidence>